<dbReference type="Pfam" id="PF08352">
    <property type="entry name" value="oligo_HPY"/>
    <property type="match status" value="1"/>
</dbReference>
<dbReference type="PROSITE" id="PS50893">
    <property type="entry name" value="ABC_TRANSPORTER_2"/>
    <property type="match status" value="1"/>
</dbReference>
<proteinExistence type="inferred from homology"/>
<dbReference type="InterPro" id="IPR003439">
    <property type="entry name" value="ABC_transporter-like_ATP-bd"/>
</dbReference>
<dbReference type="CDD" id="cd03257">
    <property type="entry name" value="ABC_NikE_OppD_transporters"/>
    <property type="match status" value="1"/>
</dbReference>
<dbReference type="PANTHER" id="PTHR43776">
    <property type="entry name" value="TRANSPORT ATP-BINDING PROTEIN"/>
    <property type="match status" value="1"/>
</dbReference>
<dbReference type="SMART" id="SM00382">
    <property type="entry name" value="AAA"/>
    <property type="match status" value="1"/>
</dbReference>
<keyword evidence="4 6" id="KW-0067">ATP-binding</keyword>
<evidence type="ECO:0000256" key="2">
    <source>
        <dbReference type="ARBA" id="ARBA00022448"/>
    </source>
</evidence>
<keyword evidence="2" id="KW-0813">Transport</keyword>
<dbReference type="NCBIfam" id="NF008453">
    <property type="entry name" value="PRK11308.1"/>
    <property type="match status" value="1"/>
</dbReference>
<gene>
    <name evidence="6" type="ORF">FHS44_002013</name>
</gene>
<dbReference type="EMBL" id="JACHJP010000002">
    <property type="protein sequence ID" value="MBB4914928.1"/>
    <property type="molecule type" value="Genomic_DNA"/>
</dbReference>
<feature type="domain" description="ABC transporter" evidence="5">
    <location>
        <begin position="7"/>
        <end position="258"/>
    </location>
</feature>
<dbReference type="InterPro" id="IPR003593">
    <property type="entry name" value="AAA+_ATPase"/>
</dbReference>
<dbReference type="PROSITE" id="PS00211">
    <property type="entry name" value="ABC_TRANSPORTER_1"/>
    <property type="match status" value="1"/>
</dbReference>
<dbReference type="GO" id="GO:0015833">
    <property type="term" value="P:peptide transport"/>
    <property type="evidence" value="ECO:0007669"/>
    <property type="project" value="InterPro"/>
</dbReference>
<dbReference type="InterPro" id="IPR050319">
    <property type="entry name" value="ABC_transp_ATP-bind"/>
</dbReference>
<dbReference type="Proteomes" id="UP000552644">
    <property type="component" value="Unassembled WGS sequence"/>
</dbReference>
<keyword evidence="7" id="KW-1185">Reference proteome</keyword>
<dbReference type="InterPro" id="IPR013563">
    <property type="entry name" value="Oligopep_ABC_C"/>
</dbReference>
<dbReference type="NCBIfam" id="TIGR01727">
    <property type="entry name" value="oligo_HPY"/>
    <property type="match status" value="1"/>
</dbReference>
<comment type="caution">
    <text evidence="6">The sequence shown here is derived from an EMBL/GenBank/DDBJ whole genome shotgun (WGS) entry which is preliminary data.</text>
</comment>
<dbReference type="Pfam" id="PF00005">
    <property type="entry name" value="ABC_tran"/>
    <property type="match status" value="1"/>
</dbReference>
<dbReference type="GO" id="GO:0005524">
    <property type="term" value="F:ATP binding"/>
    <property type="evidence" value="ECO:0007669"/>
    <property type="project" value="UniProtKB-KW"/>
</dbReference>
<dbReference type="RefSeq" id="WP_184713661.1">
    <property type="nucleotide sequence ID" value="NZ_JACHJP010000002.1"/>
</dbReference>
<comment type="similarity">
    <text evidence="1">Belongs to the ABC transporter superfamily.</text>
</comment>
<sequence length="330" mass="36561">MTGEELLRVEELTKHYPVRRGHLVKRQAGVVKAVDGVSFQLRAGETLGIVGESGCGKSTLAKLLIRLERPTGGHIRYRGVDIAALDGRRLRDLRRQVQIVFQDPYSSLDPRMTVGQIIAEPFAVHRDAAPDDRRGRVRELLRTVGLNPEHIDRYPHQFSGGQRQRIGIARALALRPDVLVCDEPVSALDVSIQAQVINLLRQLQREFGLAYVFIAHDLAVVRHISHRVAVMYLGKVVETGTTSEIFERPAHPYTRALLAAAPVPDPHHRGERIILRGDPPSPLRPPSGCAFRSRCPYALDTCAEHPPELTDRGTGHPVACVRQPLPSSNG</sequence>
<dbReference type="PANTHER" id="PTHR43776:SF7">
    <property type="entry name" value="D,D-DIPEPTIDE TRANSPORT ATP-BINDING PROTEIN DDPF-RELATED"/>
    <property type="match status" value="1"/>
</dbReference>
<dbReference type="GO" id="GO:0055085">
    <property type="term" value="P:transmembrane transport"/>
    <property type="evidence" value="ECO:0007669"/>
    <property type="project" value="UniProtKB-ARBA"/>
</dbReference>
<evidence type="ECO:0000313" key="6">
    <source>
        <dbReference type="EMBL" id="MBB4914928.1"/>
    </source>
</evidence>
<dbReference type="FunFam" id="3.40.50.300:FF:000016">
    <property type="entry name" value="Oligopeptide ABC transporter ATP-binding component"/>
    <property type="match status" value="1"/>
</dbReference>
<accession>A0A7W7QK07</accession>
<evidence type="ECO:0000256" key="3">
    <source>
        <dbReference type="ARBA" id="ARBA00022741"/>
    </source>
</evidence>
<name>A0A7W7QK07_9ACTN</name>
<dbReference type="Gene3D" id="3.40.50.300">
    <property type="entry name" value="P-loop containing nucleotide triphosphate hydrolases"/>
    <property type="match status" value="1"/>
</dbReference>
<evidence type="ECO:0000313" key="7">
    <source>
        <dbReference type="Proteomes" id="UP000552644"/>
    </source>
</evidence>
<evidence type="ECO:0000256" key="4">
    <source>
        <dbReference type="ARBA" id="ARBA00022840"/>
    </source>
</evidence>
<dbReference type="InterPro" id="IPR017871">
    <property type="entry name" value="ABC_transporter-like_CS"/>
</dbReference>
<protein>
    <submittedName>
        <fullName evidence="6">Oligopeptide/dipeptide ABC transporter ATP-binding protein</fullName>
    </submittedName>
</protein>
<evidence type="ECO:0000256" key="1">
    <source>
        <dbReference type="ARBA" id="ARBA00005417"/>
    </source>
</evidence>
<reference evidence="6 7" key="1">
    <citation type="submission" date="2020-08" db="EMBL/GenBank/DDBJ databases">
        <title>Genomic Encyclopedia of Type Strains, Phase III (KMG-III): the genomes of soil and plant-associated and newly described type strains.</title>
        <authorList>
            <person name="Whitman W."/>
        </authorList>
    </citation>
    <scope>NUCLEOTIDE SEQUENCE [LARGE SCALE GENOMIC DNA]</scope>
    <source>
        <strain evidence="6 7">CECT 8840</strain>
    </source>
</reference>
<dbReference type="AlphaFoldDB" id="A0A7W7QK07"/>
<evidence type="ECO:0000259" key="5">
    <source>
        <dbReference type="PROSITE" id="PS50893"/>
    </source>
</evidence>
<keyword evidence="3" id="KW-0547">Nucleotide-binding</keyword>
<dbReference type="SUPFAM" id="SSF52540">
    <property type="entry name" value="P-loop containing nucleoside triphosphate hydrolases"/>
    <property type="match status" value="1"/>
</dbReference>
<dbReference type="GO" id="GO:0016887">
    <property type="term" value="F:ATP hydrolysis activity"/>
    <property type="evidence" value="ECO:0007669"/>
    <property type="project" value="InterPro"/>
</dbReference>
<organism evidence="6 7">
    <name type="scientific">Streptosporangium saharense</name>
    <dbReference type="NCBI Taxonomy" id="1706840"/>
    <lineage>
        <taxon>Bacteria</taxon>
        <taxon>Bacillati</taxon>
        <taxon>Actinomycetota</taxon>
        <taxon>Actinomycetes</taxon>
        <taxon>Streptosporangiales</taxon>
        <taxon>Streptosporangiaceae</taxon>
        <taxon>Streptosporangium</taxon>
    </lineage>
</organism>
<dbReference type="InterPro" id="IPR027417">
    <property type="entry name" value="P-loop_NTPase"/>
</dbReference>